<accession>A0A2C5Z9M5</accession>
<evidence type="ECO:0000313" key="1">
    <source>
        <dbReference type="EMBL" id="PHH76726.1"/>
    </source>
</evidence>
<reference evidence="1 2" key="1">
    <citation type="submission" date="2017-06" db="EMBL/GenBank/DDBJ databases">
        <title>Ant-infecting Ophiocordyceps genomes reveal a high diversity of potential behavioral manipulation genes and a possible major role for enterotoxins.</title>
        <authorList>
            <person name="De Bekker C."/>
            <person name="Evans H.C."/>
            <person name="Brachmann A."/>
            <person name="Hughes D.P."/>
        </authorList>
    </citation>
    <scope>NUCLEOTIDE SEQUENCE [LARGE SCALE GENOMIC DNA]</scope>
    <source>
        <strain evidence="1 2">1348a</strain>
    </source>
</reference>
<gene>
    <name evidence="1" type="ORF">CDD82_3878</name>
</gene>
<comment type="caution">
    <text evidence="1">The sequence shown here is derived from an EMBL/GenBank/DDBJ whole genome shotgun (WGS) entry which is preliminary data.</text>
</comment>
<dbReference type="EMBL" id="NJEU01000303">
    <property type="protein sequence ID" value="PHH76726.1"/>
    <property type="molecule type" value="Genomic_DNA"/>
</dbReference>
<keyword evidence="2" id="KW-1185">Reference proteome</keyword>
<sequence length="156" mass="16928">MCESRETKALNNVACRRCTAARPRTGYMRPEALDALRCRLGQAQAVADWRRPVEDPWRGGLFTEDLLAYMRLQGPAADGNIAWPGAALAPHSGAHAVLAGGPLPLHRGPEPFSATIPLDRRARYSVQADYSAGIAAQFSGFPSTCYMLRATPPMPH</sequence>
<name>A0A2C5Z9M5_9HYPO</name>
<protein>
    <submittedName>
        <fullName evidence="1">Uncharacterized protein</fullName>
    </submittedName>
</protein>
<dbReference type="AlphaFoldDB" id="A0A2C5Z9M5"/>
<organism evidence="1 2">
    <name type="scientific">Ophiocordyceps australis</name>
    <dbReference type="NCBI Taxonomy" id="1399860"/>
    <lineage>
        <taxon>Eukaryota</taxon>
        <taxon>Fungi</taxon>
        <taxon>Dikarya</taxon>
        <taxon>Ascomycota</taxon>
        <taxon>Pezizomycotina</taxon>
        <taxon>Sordariomycetes</taxon>
        <taxon>Hypocreomycetidae</taxon>
        <taxon>Hypocreales</taxon>
        <taxon>Ophiocordycipitaceae</taxon>
        <taxon>Ophiocordyceps</taxon>
    </lineage>
</organism>
<proteinExistence type="predicted"/>
<dbReference type="Proteomes" id="UP000224854">
    <property type="component" value="Unassembled WGS sequence"/>
</dbReference>
<evidence type="ECO:0000313" key="2">
    <source>
        <dbReference type="Proteomes" id="UP000224854"/>
    </source>
</evidence>